<dbReference type="SUPFAM" id="SSF51735">
    <property type="entry name" value="NAD(P)-binding Rossmann-fold domains"/>
    <property type="match status" value="1"/>
</dbReference>
<keyword evidence="1" id="KW-0812">Transmembrane</keyword>
<dbReference type="SUPFAM" id="SSF55961">
    <property type="entry name" value="Bet v1-like"/>
    <property type="match status" value="1"/>
</dbReference>
<keyword evidence="1" id="KW-1133">Transmembrane helix</keyword>
<accession>A0ABP9F5C4</accession>
<dbReference type="Pfam" id="PF11066">
    <property type="entry name" value="DUF2867"/>
    <property type="match status" value="1"/>
</dbReference>
<keyword evidence="4" id="KW-1185">Reference proteome</keyword>
<evidence type="ECO:0000313" key="3">
    <source>
        <dbReference type="EMBL" id="GAA4893279.1"/>
    </source>
</evidence>
<dbReference type="Proteomes" id="UP001499988">
    <property type="component" value="Unassembled WGS sequence"/>
</dbReference>
<organism evidence="3 4">
    <name type="scientific">Ferrimonas pelagia</name>
    <dbReference type="NCBI Taxonomy" id="1177826"/>
    <lineage>
        <taxon>Bacteria</taxon>
        <taxon>Pseudomonadati</taxon>
        <taxon>Pseudomonadota</taxon>
        <taxon>Gammaproteobacteria</taxon>
        <taxon>Alteromonadales</taxon>
        <taxon>Ferrimonadaceae</taxon>
        <taxon>Ferrimonas</taxon>
    </lineage>
</organism>
<sequence>MRHILVLGASGFVGSHLVPLLLQQGHQVRVAGRRPEGLAQRGWAADRVRADVLEPETLEAALAGIEVVYYLVHAMTEGDGYGERESQGARNVAAAAHAAGVARIIYLGALRPEQADSTHLRSRSATGAALRAGSVPLTEIGAPVIIGPGSAAFEVMRDLLYHLPLMVTPKWVRSKMAPIALPDLLHYLIGVLERPESVGRHYNVSGPEILSYEQQIHRFAAFIGRRIRIVPVPLLSPGLSARWLRWITSVPTGIAKALVGGLKQDLLADDRAIRALLPRRRMGFDEAVRWSLAQEREHIAEQTPALAPVLRRRWRPAFSFYPKRDGARAVIDAPPAQVWSVINQIGAAPRYFAFDGLWRIREAMDAAIGGRGLSYYRRDPHELVAGDRIDSWTVAELQPQRRLSLLFGMKAPGMGGLSFELTPSGDQTQLSLTCWWYPQGVWGLLYWWALLPAHVLLFRRMVSNIERLALQGTPTPA</sequence>
<name>A0ABP9F5C4_9GAMM</name>
<evidence type="ECO:0000313" key="4">
    <source>
        <dbReference type="Proteomes" id="UP001499988"/>
    </source>
</evidence>
<feature type="domain" description="NAD(P)-binding" evidence="2">
    <location>
        <begin position="8"/>
        <end position="114"/>
    </location>
</feature>
<dbReference type="EMBL" id="BAABJZ010000090">
    <property type="protein sequence ID" value="GAA4893279.1"/>
    <property type="molecule type" value="Genomic_DNA"/>
</dbReference>
<proteinExistence type="predicted"/>
<evidence type="ECO:0000259" key="2">
    <source>
        <dbReference type="Pfam" id="PF13460"/>
    </source>
</evidence>
<dbReference type="InterPro" id="IPR023393">
    <property type="entry name" value="START-like_dom_sf"/>
</dbReference>
<comment type="caution">
    <text evidence="3">The sequence shown here is derived from an EMBL/GenBank/DDBJ whole genome shotgun (WGS) entry which is preliminary data.</text>
</comment>
<feature type="transmembrane region" description="Helical" evidence="1">
    <location>
        <begin position="435"/>
        <end position="458"/>
    </location>
</feature>
<protein>
    <submittedName>
        <fullName evidence="3">DUF2867 domain-containing protein</fullName>
    </submittedName>
</protein>
<dbReference type="Gene3D" id="3.40.50.720">
    <property type="entry name" value="NAD(P)-binding Rossmann-like Domain"/>
    <property type="match status" value="1"/>
</dbReference>
<reference evidence="4" key="1">
    <citation type="journal article" date="2019" name="Int. J. Syst. Evol. Microbiol.">
        <title>The Global Catalogue of Microorganisms (GCM) 10K type strain sequencing project: providing services to taxonomists for standard genome sequencing and annotation.</title>
        <authorList>
            <consortium name="The Broad Institute Genomics Platform"/>
            <consortium name="The Broad Institute Genome Sequencing Center for Infectious Disease"/>
            <person name="Wu L."/>
            <person name="Ma J."/>
        </authorList>
    </citation>
    <scope>NUCLEOTIDE SEQUENCE [LARGE SCALE GENOMIC DNA]</scope>
    <source>
        <strain evidence="4">JCM 18401</strain>
    </source>
</reference>
<dbReference type="InterPro" id="IPR016040">
    <property type="entry name" value="NAD(P)-bd_dom"/>
</dbReference>
<evidence type="ECO:0000256" key="1">
    <source>
        <dbReference type="SAM" id="Phobius"/>
    </source>
</evidence>
<dbReference type="Gene3D" id="3.30.530.20">
    <property type="match status" value="1"/>
</dbReference>
<keyword evidence="1" id="KW-0472">Membrane</keyword>
<dbReference type="InterPro" id="IPR051604">
    <property type="entry name" value="Ergot_Alk_Oxidoreductase"/>
</dbReference>
<dbReference type="PANTHER" id="PTHR43162">
    <property type="match status" value="1"/>
</dbReference>
<dbReference type="Pfam" id="PF13460">
    <property type="entry name" value="NAD_binding_10"/>
    <property type="match status" value="1"/>
</dbReference>
<dbReference type="InterPro" id="IPR036291">
    <property type="entry name" value="NAD(P)-bd_dom_sf"/>
</dbReference>
<dbReference type="PANTHER" id="PTHR43162:SF1">
    <property type="entry name" value="PRESTALK A DIFFERENTIATION PROTEIN A"/>
    <property type="match status" value="1"/>
</dbReference>
<gene>
    <name evidence="3" type="ORF">GCM10023333_28120</name>
</gene>
<dbReference type="RefSeq" id="WP_345336058.1">
    <property type="nucleotide sequence ID" value="NZ_BAABJZ010000090.1"/>
</dbReference>
<dbReference type="InterPro" id="IPR021295">
    <property type="entry name" value="DUF2867"/>
</dbReference>